<proteinExistence type="predicted"/>
<evidence type="ECO:0000313" key="2">
    <source>
        <dbReference type="EMBL" id="MCZ2721145.1"/>
    </source>
</evidence>
<comment type="caution">
    <text evidence="2">The sequence shown here is derived from an EMBL/GenBank/DDBJ whole genome shotgun (WGS) entry which is preliminary data.</text>
</comment>
<dbReference type="InterPro" id="IPR021431">
    <property type="entry name" value="DUF3080"/>
</dbReference>
<dbReference type="Pfam" id="PF11279">
    <property type="entry name" value="DUF3080"/>
    <property type="match status" value="1"/>
</dbReference>
<feature type="chain" id="PRO_5045564484" evidence="1">
    <location>
        <begin position="25"/>
        <end position="339"/>
    </location>
</feature>
<protein>
    <submittedName>
        <fullName evidence="2">DUF3080 family protein</fullName>
    </submittedName>
</protein>
<keyword evidence="1" id="KW-0732">Signal</keyword>
<accession>A0ABT4JS12</accession>
<evidence type="ECO:0000256" key="1">
    <source>
        <dbReference type="SAM" id="SignalP"/>
    </source>
</evidence>
<dbReference type="RefSeq" id="WP_269123664.1">
    <property type="nucleotide sequence ID" value="NZ_JAPUBN010000011.1"/>
</dbReference>
<dbReference type="PROSITE" id="PS51257">
    <property type="entry name" value="PROKAR_LIPOPROTEIN"/>
    <property type="match status" value="1"/>
</dbReference>
<reference evidence="2" key="1">
    <citation type="submission" date="2022-12" db="EMBL/GenBank/DDBJ databases">
        <title>Marinomonas 15G1-11 sp. nov, isolated from marine algae.</title>
        <authorList>
            <person name="Butt M."/>
            <person name="Choi D.G."/>
            <person name="Kim J.M."/>
            <person name="Lee J.K."/>
            <person name="Baek J.H."/>
            <person name="Jeon C.O."/>
        </authorList>
    </citation>
    <scope>NUCLEOTIDE SEQUENCE</scope>
    <source>
        <strain evidence="2">15G1-11</strain>
    </source>
</reference>
<evidence type="ECO:0000313" key="3">
    <source>
        <dbReference type="Proteomes" id="UP001149719"/>
    </source>
</evidence>
<sequence>MRKLYRLFLYCGFFLFLGCDSQHAVQQSFDDYKSDLSRSRWFDLPPLKALVQPLPLPSLNDRRSELTQFDISVLDFLSLQQCSIGSVVGYKNSILGKVMPDSQRLLYELNLIHAIDTCQIDSDSLRAELLSIRHVKQKELTRAFANSLWAGEESEAFFSLSNGIISMSPHESSFLPLQSAFSYLQRVQTNLNTIPQLSSAELEGHFQTIYQSEYAGRLLQTLRLISSNLNQISNALQMIEANEAFCGKPILFLKQQFKRHYIEKLQPYMARINRVAFNVLPVLNALREQTQPLSSDFNRFLQQWSMIGDGSVWGGYQMASKRHALEWNRLFNQCQLSYK</sequence>
<dbReference type="Proteomes" id="UP001149719">
    <property type="component" value="Unassembled WGS sequence"/>
</dbReference>
<keyword evidence="3" id="KW-1185">Reference proteome</keyword>
<organism evidence="2 3">
    <name type="scientific">Marinomonas phaeophyticola</name>
    <dbReference type="NCBI Taxonomy" id="3004091"/>
    <lineage>
        <taxon>Bacteria</taxon>
        <taxon>Pseudomonadati</taxon>
        <taxon>Pseudomonadota</taxon>
        <taxon>Gammaproteobacteria</taxon>
        <taxon>Oceanospirillales</taxon>
        <taxon>Oceanospirillaceae</taxon>
        <taxon>Marinomonas</taxon>
    </lineage>
</organism>
<name>A0ABT4JS12_9GAMM</name>
<feature type="signal peptide" evidence="1">
    <location>
        <begin position="1"/>
        <end position="24"/>
    </location>
</feature>
<dbReference type="EMBL" id="JAPUBN010000011">
    <property type="protein sequence ID" value="MCZ2721145.1"/>
    <property type="molecule type" value="Genomic_DNA"/>
</dbReference>
<gene>
    <name evidence="2" type="ORF">O1D97_05640</name>
</gene>